<keyword evidence="12" id="KW-0472">Membrane</keyword>
<evidence type="ECO:0000256" key="3">
    <source>
        <dbReference type="ARBA" id="ARBA00022645"/>
    </source>
</evidence>
<dbReference type="STRING" id="8022.A0A060XVK6"/>
<evidence type="ECO:0000256" key="8">
    <source>
        <dbReference type="ARBA" id="ARBA00023049"/>
    </source>
</evidence>
<evidence type="ECO:0000256" key="10">
    <source>
        <dbReference type="PROSITE-ProRule" id="PRU01379"/>
    </source>
</evidence>
<evidence type="ECO:0000256" key="4">
    <source>
        <dbReference type="ARBA" id="ARBA00022670"/>
    </source>
</evidence>
<dbReference type="CDD" id="cd11308">
    <property type="entry name" value="Peptidase_M14NE-CP-C_like"/>
    <property type="match status" value="3"/>
</dbReference>
<dbReference type="InterPro" id="IPR008969">
    <property type="entry name" value="CarboxyPept-like_regulatory"/>
</dbReference>
<feature type="transmembrane region" description="Helical" evidence="12">
    <location>
        <begin position="1356"/>
        <end position="1379"/>
    </location>
</feature>
<keyword evidence="7" id="KW-0862">Zinc</keyword>
<evidence type="ECO:0000256" key="2">
    <source>
        <dbReference type="ARBA" id="ARBA00005988"/>
    </source>
</evidence>
<evidence type="ECO:0000256" key="11">
    <source>
        <dbReference type="SAM" id="MobiDB-lite"/>
    </source>
</evidence>
<feature type="domain" description="Peptidase M14" evidence="13">
    <location>
        <begin position="981"/>
        <end position="1266"/>
    </location>
</feature>
<dbReference type="InterPro" id="IPR057247">
    <property type="entry name" value="CARBOXYPEPT_ZN_2"/>
</dbReference>
<proteinExistence type="inferred from homology"/>
<evidence type="ECO:0000259" key="13">
    <source>
        <dbReference type="PROSITE" id="PS52035"/>
    </source>
</evidence>
<feature type="compositionally biased region" description="Low complexity" evidence="11">
    <location>
        <begin position="469"/>
        <end position="485"/>
    </location>
</feature>
<feature type="compositionally biased region" description="Acidic residues" evidence="11">
    <location>
        <begin position="1420"/>
        <end position="1430"/>
    </location>
</feature>
<dbReference type="GO" id="GO:0008270">
    <property type="term" value="F:zinc ion binding"/>
    <property type="evidence" value="ECO:0007669"/>
    <property type="project" value="InterPro"/>
</dbReference>
<dbReference type="CDD" id="cd06245">
    <property type="entry name" value="M14_CPD_III"/>
    <property type="match status" value="1"/>
</dbReference>
<gene>
    <name evidence="14" type="ORF">GSONMT00001108001</name>
</gene>
<evidence type="ECO:0000256" key="1">
    <source>
        <dbReference type="ARBA" id="ARBA00001947"/>
    </source>
</evidence>
<dbReference type="InterPro" id="IPR057246">
    <property type="entry name" value="CARBOXYPEPT_ZN_1"/>
</dbReference>
<feature type="region of interest" description="Disordered" evidence="11">
    <location>
        <begin position="1415"/>
        <end position="1438"/>
    </location>
</feature>
<keyword evidence="8" id="KW-0482">Metalloprotease</keyword>
<feature type="active site" description="Proton donor/acceptor" evidence="10">
    <location>
        <position position="352"/>
    </location>
</feature>
<feature type="domain" description="Peptidase M14" evidence="13">
    <location>
        <begin position="55"/>
        <end position="382"/>
    </location>
</feature>
<evidence type="ECO:0000256" key="6">
    <source>
        <dbReference type="ARBA" id="ARBA00022801"/>
    </source>
</evidence>
<sequence length="1438" mass="160872">MATYLREHRHTAPKLCVSLFVFLLFVVVPITALRVGEARLVRSNTAAKEVEDHTKYYNYVQMTRLLKFMALKYSHIANLSSIGQSVQGRELWVMRITKDPNADVPGKPKCKYVGNMHGDETISRQVLVYLVDYLLTRYGEDPRITELVTSTDIYIMPSMNPDGFERSREGDCSGDAGGRSNARNVDLNRSFPDQFDKINVQQEDIPEVTAVIKWILEKKFVLSGNLHGGTVVASYPFDDSASHVMQGYYSRSVDDNLFKHLALTYAKNHPVMRTGEPKCPDTPDETFEDGIVNGAKWYDVPGKTFSSLTIRPLIYALWGAKVMFFFLISLLENRGMQDYNYLNGNCLEITMELSCCKFPPASELKKEWDYNRESLIAYLEQVHIGVRGYVKEATNGTALPDVRIMVAGINHNLTTAQFGDYYRLLLPGTYNVSAIATGYMSMTVVGVQVVEGKATELNFTLAPLGNEPTGGITTSSTTSEMGTSGANESSTPQEARPPAQPEHQPIQPQDFRHHHYNDMELFLRRYSNGFRSIAHLYSIGKSAEDRELYVMVISDNPTVHEPGEPEFKYIANMHGNEVVGRELLLNLIEYLCHNYGSDPEVTQLVNTTRIHIMPSMNPDGYEIAREGKRGRVGSMKSVVPKLCPPQVLFFLRNSNAPGAILRLGSASSVPLVMSVIAYLREPFITCKKCPDQLAHICKNILGIHIRHGEFLYNFKNFLPLNKKCSDPNSLNMLTETICISSHISSKIGLVLAQLLVLLFSPELYKQEENALMHKGHPCEDLYQSEFFEDGITNGANWYNVPGGMQDWNYLNTNCFEVTIELGCVKYPKAQHLPLYWDQNHRALLQYIHQVHRGVKGMVIDIKDGTGIPNATITVEEIDHQITTHLAGDYWRLLVPGTYHLTASAQGYNSVKIYATVPEEGVELVDFRLTRMRSDPNGQAPMDPRATQDPAEEVFQSFIKDLSLGQGLEQLVQSTVTESSFRYRRYKELSEFLRGLTFNFPKITSLHSLGQSVEYRTIWALEISNKPDEPETAEPKIRLVGGIHGNAPVGTELLLEFAAFLCINYGKNPTITRLINETRIVILPSINPDGRELAREKQCTSTVGMTNTHGKDLDTDFFGNASQRVVEAQPETRAVMDLILERGFTLSVALDGGSLLATYPYDKPVQPVENEETLKYLANVYARNHPKMHLGDTGCSSNDQMGNIPDGVLRAAERQSHMGSMKDFSVDFGHCPEITVYTGCCLFPPAVQLATLWAENRKALLSMLVEVHKGVRGVVKDKSGKPIVGAMIVLNGGVRVFTAEGGYFHALLAPGNHNIEAVADGYQQQRQEVVVSSYEAASSIIIEFDMDNRIFGLPREFVVATAAASMTALVVTACIIWCVCSAKSNQQKDGFHRLRQHRDDYEDEIRLTSMGSKKSLLSNEFQDESESDEDALYTNADKL</sequence>
<dbReference type="GO" id="GO:0004181">
    <property type="term" value="F:metallocarboxypeptidase activity"/>
    <property type="evidence" value="ECO:0007669"/>
    <property type="project" value="InterPro"/>
</dbReference>
<dbReference type="SMART" id="SM00631">
    <property type="entry name" value="Zn_pept"/>
    <property type="match status" value="3"/>
</dbReference>
<dbReference type="FunFam" id="2.60.40.1120:FF:000005">
    <property type="entry name" value="Carboxypeptidase D"/>
    <property type="match status" value="1"/>
</dbReference>
<comment type="similarity">
    <text evidence="2 10">Belongs to the peptidase M14 family.</text>
</comment>
<dbReference type="PROSITE" id="PS00133">
    <property type="entry name" value="CARBOXYPEPT_ZN_2"/>
    <property type="match status" value="1"/>
</dbReference>
<dbReference type="InterPro" id="IPR000834">
    <property type="entry name" value="Peptidase_M14"/>
</dbReference>
<dbReference type="EMBL" id="FR906206">
    <property type="protein sequence ID" value="CDQ83561.1"/>
    <property type="molecule type" value="Genomic_DNA"/>
</dbReference>
<keyword evidence="6" id="KW-0378">Hydrolase</keyword>
<evidence type="ECO:0000313" key="15">
    <source>
        <dbReference type="Proteomes" id="UP000193380"/>
    </source>
</evidence>
<dbReference type="GO" id="GO:0016485">
    <property type="term" value="P:protein processing"/>
    <property type="evidence" value="ECO:0007669"/>
    <property type="project" value="TreeGrafter"/>
</dbReference>
<evidence type="ECO:0000256" key="7">
    <source>
        <dbReference type="ARBA" id="ARBA00022833"/>
    </source>
</evidence>
<feature type="active site" description="Proton donor/acceptor" evidence="10">
    <location>
        <position position="820"/>
    </location>
</feature>
<dbReference type="Gene3D" id="3.40.630.10">
    <property type="entry name" value="Zn peptidases"/>
    <property type="match status" value="4"/>
</dbReference>
<protein>
    <recommendedName>
        <fullName evidence="13">Peptidase M14 domain-containing protein</fullName>
    </recommendedName>
</protein>
<reference evidence="14" key="2">
    <citation type="submission" date="2014-03" db="EMBL/GenBank/DDBJ databases">
        <authorList>
            <person name="Genoscope - CEA"/>
        </authorList>
    </citation>
    <scope>NUCLEOTIDE SEQUENCE</scope>
</reference>
<evidence type="ECO:0000256" key="5">
    <source>
        <dbReference type="ARBA" id="ARBA00022723"/>
    </source>
</evidence>
<dbReference type="SUPFAM" id="SSF49464">
    <property type="entry name" value="Carboxypeptidase regulatory domain-like"/>
    <property type="match status" value="3"/>
</dbReference>
<keyword evidence="12" id="KW-1133">Transmembrane helix</keyword>
<dbReference type="InterPro" id="IPR033848">
    <property type="entry name" value="M14_CPD_III"/>
</dbReference>
<keyword evidence="3" id="KW-0121">Carboxypeptidase</keyword>
<feature type="region of interest" description="Disordered" evidence="11">
    <location>
        <begin position="165"/>
        <end position="185"/>
    </location>
</feature>
<dbReference type="Pfam" id="PF00246">
    <property type="entry name" value="Peptidase_M14"/>
    <property type="match status" value="4"/>
</dbReference>
<dbReference type="CDD" id="cd03868">
    <property type="entry name" value="M14_CPD_I"/>
    <property type="match status" value="1"/>
</dbReference>
<organism evidence="14 15">
    <name type="scientific">Oncorhynchus mykiss</name>
    <name type="common">Rainbow trout</name>
    <name type="synonym">Salmo gairdneri</name>
    <dbReference type="NCBI Taxonomy" id="8022"/>
    <lineage>
        <taxon>Eukaryota</taxon>
        <taxon>Metazoa</taxon>
        <taxon>Chordata</taxon>
        <taxon>Craniata</taxon>
        <taxon>Vertebrata</taxon>
        <taxon>Euteleostomi</taxon>
        <taxon>Actinopterygii</taxon>
        <taxon>Neopterygii</taxon>
        <taxon>Teleostei</taxon>
        <taxon>Protacanthopterygii</taxon>
        <taxon>Salmoniformes</taxon>
        <taxon>Salmonidae</taxon>
        <taxon>Salmoninae</taxon>
        <taxon>Oncorhynchus</taxon>
    </lineage>
</organism>
<keyword evidence="9" id="KW-0325">Glycoprotein</keyword>
<keyword evidence="5" id="KW-0479">Metal-binding</keyword>
<dbReference type="SUPFAM" id="SSF53187">
    <property type="entry name" value="Zn-dependent exopeptidases"/>
    <property type="match status" value="4"/>
</dbReference>
<keyword evidence="4" id="KW-0645">Protease</keyword>
<dbReference type="Pfam" id="PF13620">
    <property type="entry name" value="CarboxypepD_reg"/>
    <property type="match status" value="3"/>
</dbReference>
<dbReference type="GO" id="GO:0005615">
    <property type="term" value="C:extracellular space"/>
    <property type="evidence" value="ECO:0007669"/>
    <property type="project" value="TreeGrafter"/>
</dbReference>
<dbReference type="Proteomes" id="UP000193380">
    <property type="component" value="Unassembled WGS sequence"/>
</dbReference>
<dbReference type="PANTHER" id="PTHR11532">
    <property type="entry name" value="PROTEASE M14 CARBOXYPEPTIDASE"/>
    <property type="match status" value="1"/>
</dbReference>
<keyword evidence="12" id="KW-0812">Transmembrane</keyword>
<dbReference type="InterPro" id="IPR050753">
    <property type="entry name" value="Peptidase_M14_domain"/>
</dbReference>
<evidence type="ECO:0000313" key="14">
    <source>
        <dbReference type="EMBL" id="CDQ83561.1"/>
    </source>
</evidence>
<dbReference type="FunFam" id="3.40.630.10:FF:000026">
    <property type="entry name" value="Carboxypeptidase D"/>
    <property type="match status" value="1"/>
</dbReference>
<feature type="domain" description="Peptidase M14" evidence="13">
    <location>
        <begin position="512"/>
        <end position="850"/>
    </location>
</feature>
<reference evidence="14" key="1">
    <citation type="journal article" date="2014" name="Nat. Commun.">
        <title>The rainbow trout genome provides novel insights into evolution after whole-genome duplication in vertebrates.</title>
        <authorList>
            <person name="Berthelot C."/>
            <person name="Brunet F."/>
            <person name="Chalopin D."/>
            <person name="Juanchich A."/>
            <person name="Bernard M."/>
            <person name="Noel B."/>
            <person name="Bento P."/>
            <person name="Da Silva C."/>
            <person name="Labadie K."/>
            <person name="Alberti A."/>
            <person name="Aury J.M."/>
            <person name="Louis A."/>
            <person name="Dehais P."/>
            <person name="Bardou P."/>
            <person name="Montfort J."/>
            <person name="Klopp C."/>
            <person name="Cabau C."/>
            <person name="Gaspin C."/>
            <person name="Thorgaard G.H."/>
            <person name="Boussaha M."/>
            <person name="Quillet E."/>
            <person name="Guyomard R."/>
            <person name="Galiana D."/>
            <person name="Bobe J."/>
            <person name="Volff J.N."/>
            <person name="Genet C."/>
            <person name="Wincker P."/>
            <person name="Jaillon O."/>
            <person name="Roest Crollius H."/>
            <person name="Guiguen Y."/>
        </authorList>
    </citation>
    <scope>NUCLEOTIDE SEQUENCE [LARGE SCALE GENOMIC DNA]</scope>
</reference>
<dbReference type="Gene3D" id="2.60.40.1120">
    <property type="entry name" value="Carboxypeptidase-like, regulatory domain"/>
    <property type="match status" value="3"/>
</dbReference>
<dbReference type="PANTHER" id="PTHR11532:SF57">
    <property type="entry name" value="CARBOXYPEPTIDASE D, B"/>
    <property type="match status" value="1"/>
</dbReference>
<dbReference type="PROSITE" id="PS00132">
    <property type="entry name" value="CARBOXYPEPT_ZN_1"/>
    <property type="match status" value="1"/>
</dbReference>
<comment type="caution">
    <text evidence="10">Lacks conserved residue(s) required for the propagation of feature annotation.</text>
</comment>
<evidence type="ECO:0000256" key="9">
    <source>
        <dbReference type="ARBA" id="ARBA00023180"/>
    </source>
</evidence>
<name>A0A060XVK6_ONCMY</name>
<accession>A0A060XVK6</accession>
<dbReference type="GO" id="GO:0006518">
    <property type="term" value="P:peptide metabolic process"/>
    <property type="evidence" value="ECO:0007669"/>
    <property type="project" value="TreeGrafter"/>
</dbReference>
<dbReference type="FunFam" id="3.40.630.10:FF:000043">
    <property type="entry name" value="Carboxypeptidase D"/>
    <property type="match status" value="1"/>
</dbReference>
<dbReference type="PaxDb" id="8022-A0A060XVK6"/>
<dbReference type="PROSITE" id="PS52035">
    <property type="entry name" value="PEPTIDASE_M14"/>
    <property type="match status" value="3"/>
</dbReference>
<feature type="region of interest" description="Disordered" evidence="11">
    <location>
        <begin position="465"/>
        <end position="509"/>
    </location>
</feature>
<dbReference type="PRINTS" id="PR00765">
    <property type="entry name" value="CRBOXYPTASEA"/>
</dbReference>
<comment type="cofactor">
    <cofactor evidence="1">
        <name>Zn(2+)</name>
        <dbReference type="ChEBI" id="CHEBI:29105"/>
    </cofactor>
</comment>
<evidence type="ECO:0000256" key="12">
    <source>
        <dbReference type="SAM" id="Phobius"/>
    </source>
</evidence>